<evidence type="ECO:0000313" key="5">
    <source>
        <dbReference type="Proteomes" id="UP001344888"/>
    </source>
</evidence>
<dbReference type="Pfam" id="PF24494">
    <property type="entry name" value="DUF7587"/>
    <property type="match status" value="1"/>
</dbReference>
<keyword evidence="1" id="KW-0677">Repeat</keyword>
<reference evidence="4 5" key="1">
    <citation type="submission" date="2023-03" db="EMBL/GenBank/DDBJ databases">
        <title>Bacillus Genome Sequencing.</title>
        <authorList>
            <person name="Dunlap C."/>
        </authorList>
    </citation>
    <scope>NUCLEOTIDE SEQUENCE [LARGE SCALE GENOMIC DNA]</scope>
    <source>
        <strain evidence="4 5">B-59205</strain>
    </source>
</reference>
<gene>
    <name evidence="4" type="ORF">P9B03_15990</name>
</gene>
<organism evidence="4 5">
    <name type="scientific">Metasolibacillus meyeri</name>
    <dbReference type="NCBI Taxonomy" id="1071052"/>
    <lineage>
        <taxon>Bacteria</taxon>
        <taxon>Bacillati</taxon>
        <taxon>Bacillota</taxon>
        <taxon>Bacilli</taxon>
        <taxon>Bacillales</taxon>
        <taxon>Caryophanaceae</taxon>
        <taxon>Metasolibacillus</taxon>
    </lineage>
</organism>
<evidence type="ECO:0000259" key="2">
    <source>
        <dbReference type="Pfam" id="PF24494"/>
    </source>
</evidence>
<proteinExistence type="predicted"/>
<dbReference type="NCBIfam" id="TIGR03696">
    <property type="entry name" value="Rhs_assc_core"/>
    <property type="match status" value="1"/>
</dbReference>
<dbReference type="Gene3D" id="3.90.210.10">
    <property type="entry name" value="Heat-Labile Enterotoxin, subunit A"/>
    <property type="match status" value="1"/>
</dbReference>
<evidence type="ECO:0000256" key="1">
    <source>
        <dbReference type="ARBA" id="ARBA00022737"/>
    </source>
</evidence>
<dbReference type="InterPro" id="IPR006530">
    <property type="entry name" value="YD"/>
</dbReference>
<feature type="domain" description="Teneurin-like YD-shell" evidence="3">
    <location>
        <begin position="5"/>
        <end position="194"/>
    </location>
</feature>
<dbReference type="NCBIfam" id="TIGR01643">
    <property type="entry name" value="YD_repeat_2x"/>
    <property type="match status" value="1"/>
</dbReference>
<dbReference type="Gene3D" id="2.180.10.10">
    <property type="entry name" value="RHS repeat-associated core"/>
    <property type="match status" value="1"/>
</dbReference>
<dbReference type="Pfam" id="PF25023">
    <property type="entry name" value="TEN_YD-shell"/>
    <property type="match status" value="1"/>
</dbReference>
<evidence type="ECO:0000259" key="3">
    <source>
        <dbReference type="Pfam" id="PF25023"/>
    </source>
</evidence>
<dbReference type="InterPro" id="IPR056009">
    <property type="entry name" value="DUF7587"/>
</dbReference>
<protein>
    <submittedName>
        <fullName evidence="4">RHS repeat-associated core domain-containing protein</fullName>
    </submittedName>
</protein>
<feature type="domain" description="DUF7587" evidence="2">
    <location>
        <begin position="239"/>
        <end position="345"/>
    </location>
</feature>
<dbReference type="InterPro" id="IPR056823">
    <property type="entry name" value="TEN-like_YD-shell"/>
</dbReference>
<name>A0AAW9NR26_9BACL</name>
<dbReference type="InterPro" id="IPR050708">
    <property type="entry name" value="T6SS_VgrG/RHS"/>
</dbReference>
<dbReference type="Proteomes" id="UP001344888">
    <property type="component" value="Unassembled WGS sequence"/>
</dbReference>
<evidence type="ECO:0000313" key="4">
    <source>
        <dbReference type="EMBL" id="MEC1180002.1"/>
    </source>
</evidence>
<dbReference type="InterPro" id="IPR022385">
    <property type="entry name" value="Rhs_assc_core"/>
</dbReference>
<dbReference type="PANTHER" id="PTHR32305:SF15">
    <property type="entry name" value="PROTEIN RHSA-RELATED"/>
    <property type="match status" value="1"/>
</dbReference>
<dbReference type="EMBL" id="JARSFG010000020">
    <property type="protein sequence ID" value="MEC1180002.1"/>
    <property type="molecule type" value="Genomic_DNA"/>
</dbReference>
<sequence length="355" mass="40534">MLETREATFSYDEEGNLIQKVESNGDMWQYEYFGNGMMSKVIRPDNTEVTFKYDSLGRRIEKCSDEKTISFVWDGNTLLHEYVSEKASTDVEGEKLVTWVYDGESFTPSAKITCEGSYSIISDYLGTPVEAYDEQGKKVWSATLDIYGRVKDLLGEQDFIPFRYQGQYEDEEIGLYYNRFRYYDLSTGTYTQIDPIGLSGGMVLYGYVKDTNTQFDPLGWITVYRALTDAQESQALNNEPITPKNSKANYSIQEHIDDGNLRTQYLSTTKKKHTAERYAQPNPKRGKMTSSTIIAIDTDKLDPNKVFDVSNGIDPQTDKSFRKPAVDYAKKDAEVLIQGEIPKSAYTIHKKGRCR</sequence>
<dbReference type="AlphaFoldDB" id="A0AAW9NR26"/>
<comment type="caution">
    <text evidence="4">The sequence shown here is derived from an EMBL/GenBank/DDBJ whole genome shotgun (WGS) entry which is preliminary data.</text>
</comment>
<dbReference type="RefSeq" id="WP_326124494.1">
    <property type="nucleotide sequence ID" value="NZ_JARSFG010000020.1"/>
</dbReference>
<dbReference type="PANTHER" id="PTHR32305">
    <property type="match status" value="1"/>
</dbReference>
<accession>A0AAW9NR26</accession>
<keyword evidence="5" id="KW-1185">Reference proteome</keyword>